<dbReference type="NCBIfam" id="TIGR00231">
    <property type="entry name" value="small_GTP"/>
    <property type="match status" value="1"/>
</dbReference>
<dbReference type="HAMAP" id="MF_00321">
    <property type="entry name" value="GTPase_EngB"/>
    <property type="match status" value="1"/>
</dbReference>
<protein>
    <recommendedName>
        <fullName evidence="10">Probable GTP-binding protein EngB</fullName>
    </recommendedName>
</protein>
<dbReference type="PANTHER" id="PTHR11649:SF13">
    <property type="entry name" value="ENGB-TYPE G DOMAIN-CONTAINING PROTEIN"/>
    <property type="match status" value="1"/>
</dbReference>
<keyword evidence="9 10" id="KW-0131">Cell cycle</keyword>
<dbReference type="AlphaFoldDB" id="A0A1G9XR16"/>
<dbReference type="PANTHER" id="PTHR11649">
    <property type="entry name" value="MSS1/TRME-RELATED GTP-BINDING PROTEIN"/>
    <property type="match status" value="1"/>
</dbReference>
<dbReference type="InterPro" id="IPR030393">
    <property type="entry name" value="G_ENGB_dom"/>
</dbReference>
<dbReference type="PROSITE" id="PS51706">
    <property type="entry name" value="G_ENGB"/>
    <property type="match status" value="1"/>
</dbReference>
<evidence type="ECO:0000256" key="4">
    <source>
        <dbReference type="ARBA" id="ARBA00022723"/>
    </source>
</evidence>
<proteinExistence type="inferred from homology"/>
<dbReference type="SUPFAM" id="SSF52540">
    <property type="entry name" value="P-loop containing nucleoside triphosphate hydrolases"/>
    <property type="match status" value="1"/>
</dbReference>
<keyword evidence="7 10" id="KW-0342">GTP-binding</keyword>
<dbReference type="InterPro" id="IPR005225">
    <property type="entry name" value="Small_GTP-bd"/>
</dbReference>
<dbReference type="Pfam" id="PF01926">
    <property type="entry name" value="MMR_HSR1"/>
    <property type="match status" value="1"/>
</dbReference>
<dbReference type="GO" id="GO:0005525">
    <property type="term" value="F:GTP binding"/>
    <property type="evidence" value="ECO:0007669"/>
    <property type="project" value="UniProtKB-UniRule"/>
</dbReference>
<evidence type="ECO:0000256" key="7">
    <source>
        <dbReference type="ARBA" id="ARBA00023134"/>
    </source>
</evidence>
<dbReference type="InterPro" id="IPR006073">
    <property type="entry name" value="GTP-bd"/>
</dbReference>
<dbReference type="GO" id="GO:0051301">
    <property type="term" value="P:cell division"/>
    <property type="evidence" value="ECO:0007669"/>
    <property type="project" value="UniProtKB-KW"/>
</dbReference>
<comment type="function">
    <text evidence="10">Necessary for normal cell division and for the maintenance of normal septation.</text>
</comment>
<sequence>MFENRPNCAHEVVFVGRSNVGKSTLLREITGHSFDTGGKPGVTREPNHYDWSAHDFVVTDLPGFGFMSGVEADRREAIKDDIVAYLEEYADNFLAAVLVVDGKSAVDIIDRHTTEDEIPYDVEMFHFLRELGVPTVVAVNKMDKVDDRDERLDDLCDRLGLYPPWQQWQDVVAPITAKQGRIEALNEALRDHLHAQNHDELFQYF</sequence>
<dbReference type="Proteomes" id="UP000199370">
    <property type="component" value="Unassembled WGS sequence"/>
</dbReference>
<keyword evidence="6" id="KW-0460">Magnesium</keyword>
<keyword evidence="8 10" id="KW-0717">Septation</keyword>
<keyword evidence="3 10" id="KW-0132">Cell division</keyword>
<feature type="domain" description="EngB-type G" evidence="11">
    <location>
        <begin position="8"/>
        <end position="195"/>
    </location>
</feature>
<dbReference type="GO" id="GO:0046872">
    <property type="term" value="F:metal ion binding"/>
    <property type="evidence" value="ECO:0007669"/>
    <property type="project" value="UniProtKB-KW"/>
</dbReference>
<keyword evidence="5 10" id="KW-0547">Nucleotide-binding</keyword>
<evidence type="ECO:0000256" key="10">
    <source>
        <dbReference type="HAMAP-Rule" id="MF_00321"/>
    </source>
</evidence>
<dbReference type="NCBIfam" id="NF003255">
    <property type="entry name" value="PRK04213.1"/>
    <property type="match status" value="1"/>
</dbReference>
<dbReference type="InterPro" id="IPR027417">
    <property type="entry name" value="P-loop_NTPase"/>
</dbReference>
<evidence type="ECO:0000256" key="1">
    <source>
        <dbReference type="ARBA" id="ARBA00001946"/>
    </source>
</evidence>
<dbReference type="STRING" id="996166.SAMN05192554_11193"/>
<comment type="similarity">
    <text evidence="2 10">Belongs to the TRAFAC class TrmE-Era-EngA-EngB-Septin-like GTPase superfamily. EngB GTPase family.</text>
</comment>
<evidence type="ECO:0000259" key="11">
    <source>
        <dbReference type="PROSITE" id="PS51706"/>
    </source>
</evidence>
<dbReference type="OrthoDB" id="65113at2157"/>
<dbReference type="InterPro" id="IPR019987">
    <property type="entry name" value="GTP-bd_ribosome_bio_YsxC"/>
</dbReference>
<evidence type="ECO:0000256" key="3">
    <source>
        <dbReference type="ARBA" id="ARBA00022618"/>
    </source>
</evidence>
<evidence type="ECO:0000256" key="9">
    <source>
        <dbReference type="ARBA" id="ARBA00023306"/>
    </source>
</evidence>
<comment type="cofactor">
    <cofactor evidence="1">
        <name>Mg(2+)</name>
        <dbReference type="ChEBI" id="CHEBI:18420"/>
    </cofactor>
</comment>
<gene>
    <name evidence="10" type="primary">engB</name>
    <name evidence="12" type="ORF">SAMN05192554_11193</name>
</gene>
<evidence type="ECO:0000256" key="8">
    <source>
        <dbReference type="ARBA" id="ARBA00023210"/>
    </source>
</evidence>
<dbReference type="EMBL" id="FNIA01000011">
    <property type="protein sequence ID" value="SDM99208.1"/>
    <property type="molecule type" value="Genomic_DNA"/>
</dbReference>
<keyword evidence="4" id="KW-0479">Metal-binding</keyword>
<keyword evidence="13" id="KW-1185">Reference proteome</keyword>
<evidence type="ECO:0000313" key="12">
    <source>
        <dbReference type="EMBL" id="SDM99208.1"/>
    </source>
</evidence>
<dbReference type="Gene3D" id="3.40.50.300">
    <property type="entry name" value="P-loop containing nucleotide triphosphate hydrolases"/>
    <property type="match status" value="1"/>
</dbReference>
<name>A0A1G9XR16_9EURY</name>
<evidence type="ECO:0000256" key="6">
    <source>
        <dbReference type="ARBA" id="ARBA00022842"/>
    </source>
</evidence>
<accession>A0A1G9XR16</accession>
<dbReference type="CDD" id="cd01876">
    <property type="entry name" value="YihA_EngB"/>
    <property type="match status" value="1"/>
</dbReference>
<reference evidence="12 13" key="1">
    <citation type="submission" date="2016-10" db="EMBL/GenBank/DDBJ databases">
        <authorList>
            <person name="de Groot N.N."/>
        </authorList>
    </citation>
    <scope>NUCLEOTIDE SEQUENCE [LARGE SCALE GENOMIC DNA]</scope>
    <source>
        <strain evidence="13">EB21,IBRC-M 10013,KCTC 4048</strain>
    </source>
</reference>
<evidence type="ECO:0000313" key="13">
    <source>
        <dbReference type="Proteomes" id="UP000199370"/>
    </source>
</evidence>
<evidence type="ECO:0000256" key="5">
    <source>
        <dbReference type="ARBA" id="ARBA00022741"/>
    </source>
</evidence>
<organism evidence="12 13">
    <name type="scientific">Haloarchaeobius iranensis</name>
    <dbReference type="NCBI Taxonomy" id="996166"/>
    <lineage>
        <taxon>Archaea</taxon>
        <taxon>Methanobacteriati</taxon>
        <taxon>Methanobacteriota</taxon>
        <taxon>Stenosarchaea group</taxon>
        <taxon>Halobacteria</taxon>
        <taxon>Halobacteriales</taxon>
        <taxon>Halorubellaceae</taxon>
        <taxon>Haloarchaeobius</taxon>
    </lineage>
</organism>
<dbReference type="RefSeq" id="WP_089733911.1">
    <property type="nucleotide sequence ID" value="NZ_FNIA01000011.1"/>
</dbReference>
<evidence type="ECO:0000256" key="2">
    <source>
        <dbReference type="ARBA" id="ARBA00009638"/>
    </source>
</evidence>